<feature type="domain" description="Cadherin" evidence="20">
    <location>
        <begin position="1001"/>
        <end position="1081"/>
    </location>
</feature>
<evidence type="ECO:0000256" key="3">
    <source>
        <dbReference type="ARBA" id="ARBA00022536"/>
    </source>
</evidence>
<dbReference type="GO" id="GO:0016477">
    <property type="term" value="P:cell migration"/>
    <property type="evidence" value="ECO:0007669"/>
    <property type="project" value="TreeGrafter"/>
</dbReference>
<evidence type="ECO:0000256" key="9">
    <source>
        <dbReference type="ARBA" id="ARBA00022889"/>
    </source>
</evidence>
<dbReference type="SMART" id="SM00112">
    <property type="entry name" value="CA"/>
    <property type="match status" value="29"/>
</dbReference>
<dbReference type="Gene3D" id="2.10.25.10">
    <property type="entry name" value="Laminin"/>
    <property type="match status" value="4"/>
</dbReference>
<evidence type="ECO:0000256" key="13">
    <source>
        <dbReference type="ARBA" id="ARBA00023180"/>
    </source>
</evidence>
<dbReference type="GO" id="GO:0044331">
    <property type="term" value="P:cell-cell adhesion mediated by cadherin"/>
    <property type="evidence" value="ECO:0007669"/>
    <property type="project" value="TreeGrafter"/>
</dbReference>
<reference evidence="21 22" key="1">
    <citation type="journal article" date="2014" name="Nat. Genet.">
        <title>Genome and transcriptome of the porcine whipworm Trichuris suis.</title>
        <authorList>
            <person name="Jex A.R."/>
            <person name="Nejsum P."/>
            <person name="Schwarz E.M."/>
            <person name="Hu L."/>
            <person name="Young N.D."/>
            <person name="Hall R.S."/>
            <person name="Korhonen P.K."/>
            <person name="Liao S."/>
            <person name="Thamsborg S."/>
            <person name="Xia J."/>
            <person name="Xu P."/>
            <person name="Wang S."/>
            <person name="Scheerlinck J.P."/>
            <person name="Hofmann A."/>
            <person name="Sternberg P.W."/>
            <person name="Wang J."/>
            <person name="Gasser R.B."/>
        </authorList>
    </citation>
    <scope>NUCLEOTIDE SEQUENCE [LARGE SCALE GENOMIC DNA]</scope>
    <source>
        <strain evidence="21">DCEP-RM93M</strain>
    </source>
</reference>
<feature type="domain" description="Cadherin" evidence="20">
    <location>
        <begin position="3365"/>
        <end position="3465"/>
    </location>
</feature>
<dbReference type="GO" id="GO:0016342">
    <property type="term" value="C:catenin complex"/>
    <property type="evidence" value="ECO:0007669"/>
    <property type="project" value="TreeGrafter"/>
</dbReference>
<dbReference type="GO" id="GO:0000902">
    <property type="term" value="P:cell morphogenesis"/>
    <property type="evidence" value="ECO:0007669"/>
    <property type="project" value="TreeGrafter"/>
</dbReference>
<feature type="domain" description="Cadherin" evidence="20">
    <location>
        <begin position="1809"/>
        <end position="1913"/>
    </location>
</feature>
<evidence type="ECO:0000256" key="16">
    <source>
        <dbReference type="SAM" id="Phobius"/>
    </source>
</evidence>
<evidence type="ECO:0000256" key="4">
    <source>
        <dbReference type="ARBA" id="ARBA00022692"/>
    </source>
</evidence>
<dbReference type="InterPro" id="IPR002126">
    <property type="entry name" value="Cadherin-like_dom"/>
</dbReference>
<feature type="disulfide bond" evidence="15">
    <location>
        <begin position="3799"/>
        <end position="3808"/>
    </location>
</feature>
<dbReference type="Gene3D" id="2.60.40.60">
    <property type="entry name" value="Cadherins"/>
    <property type="match status" value="30"/>
</dbReference>
<dbReference type="InterPro" id="IPR013320">
    <property type="entry name" value="ConA-like_dom_sf"/>
</dbReference>
<feature type="domain" description="Cadherin" evidence="20">
    <location>
        <begin position="1914"/>
        <end position="2017"/>
    </location>
</feature>
<feature type="disulfide bond" evidence="15">
    <location>
        <begin position="4140"/>
        <end position="4149"/>
    </location>
</feature>
<keyword evidence="9" id="KW-0130">Cell adhesion</keyword>
<dbReference type="GO" id="GO:0007043">
    <property type="term" value="P:cell-cell junction assembly"/>
    <property type="evidence" value="ECO:0007669"/>
    <property type="project" value="TreeGrafter"/>
</dbReference>
<feature type="domain" description="Cadherin" evidence="20">
    <location>
        <begin position="1193"/>
        <end position="1297"/>
    </location>
</feature>
<dbReference type="PROSITE" id="PS01187">
    <property type="entry name" value="EGF_CA"/>
    <property type="match status" value="1"/>
</dbReference>
<dbReference type="Pfam" id="PF25374">
    <property type="entry name" value="Cadherin_FAT4_N"/>
    <property type="match status" value="1"/>
</dbReference>
<feature type="domain" description="Cadherin" evidence="20">
    <location>
        <begin position="1298"/>
        <end position="1402"/>
    </location>
</feature>
<evidence type="ECO:0000256" key="10">
    <source>
        <dbReference type="ARBA" id="ARBA00022989"/>
    </source>
</evidence>
<feature type="domain" description="Cadherin" evidence="20">
    <location>
        <begin position="1403"/>
        <end position="1510"/>
    </location>
</feature>
<keyword evidence="6 17" id="KW-0732">Signal</keyword>
<evidence type="ECO:0000313" key="21">
    <source>
        <dbReference type="EMBL" id="KFD57463.1"/>
    </source>
</evidence>
<feature type="disulfide bond" evidence="15">
    <location>
        <begin position="3834"/>
        <end position="3843"/>
    </location>
</feature>
<feature type="domain" description="Laminin G" evidence="18">
    <location>
        <begin position="4175"/>
        <end position="4364"/>
    </location>
</feature>
<feature type="disulfide bond" evidence="15">
    <location>
        <begin position="3873"/>
        <end position="3882"/>
    </location>
</feature>
<dbReference type="GO" id="GO:0008013">
    <property type="term" value="F:beta-catenin binding"/>
    <property type="evidence" value="ECO:0007669"/>
    <property type="project" value="TreeGrafter"/>
</dbReference>
<dbReference type="Pfam" id="PF00028">
    <property type="entry name" value="Cadherin"/>
    <property type="match status" value="21"/>
</dbReference>
<evidence type="ECO:0000256" key="14">
    <source>
        <dbReference type="PROSITE-ProRule" id="PRU00043"/>
    </source>
</evidence>
<dbReference type="PRINTS" id="PR00205">
    <property type="entry name" value="CADHERIN"/>
</dbReference>
<keyword evidence="8 14" id="KW-0106">Calcium</keyword>
<keyword evidence="7" id="KW-0677">Repeat</keyword>
<name>A0A085MJR7_9BILA</name>
<evidence type="ECO:0000256" key="7">
    <source>
        <dbReference type="ARBA" id="ARBA00022737"/>
    </source>
</evidence>
<keyword evidence="10 16" id="KW-1133">Transmembrane helix</keyword>
<feature type="domain" description="Cadherin" evidence="20">
    <location>
        <begin position="371"/>
        <end position="477"/>
    </location>
</feature>
<proteinExistence type="predicted"/>
<dbReference type="PROSITE" id="PS50026">
    <property type="entry name" value="EGF_3"/>
    <property type="match status" value="5"/>
</dbReference>
<dbReference type="Gene3D" id="2.60.120.200">
    <property type="match status" value="2"/>
</dbReference>
<feature type="domain" description="EGF-like" evidence="19">
    <location>
        <begin position="3885"/>
        <end position="3921"/>
    </location>
</feature>
<feature type="domain" description="Cadherin" evidence="20">
    <location>
        <begin position="139"/>
        <end position="252"/>
    </location>
</feature>
<feature type="domain" description="Cadherin" evidence="20">
    <location>
        <begin position="2031"/>
        <end position="2137"/>
    </location>
</feature>
<dbReference type="Pfam" id="PF02210">
    <property type="entry name" value="Laminin_G_2"/>
    <property type="match status" value="2"/>
</dbReference>
<dbReference type="PROSITE" id="PS00010">
    <property type="entry name" value="ASX_HYDROXYL"/>
    <property type="match status" value="1"/>
</dbReference>
<evidence type="ECO:0000256" key="12">
    <source>
        <dbReference type="ARBA" id="ARBA00023157"/>
    </source>
</evidence>
<gene>
    <name evidence="21" type="ORF">M513_01566</name>
</gene>
<dbReference type="SMART" id="SM00179">
    <property type="entry name" value="EGF_CA"/>
    <property type="match status" value="4"/>
</dbReference>
<dbReference type="SMART" id="SM00282">
    <property type="entry name" value="LamG"/>
    <property type="match status" value="2"/>
</dbReference>
<feature type="domain" description="Cadherin" evidence="20">
    <location>
        <begin position="2843"/>
        <end position="2957"/>
    </location>
</feature>
<dbReference type="FunFam" id="2.60.40.60:FF:000035">
    <property type="entry name" value="Protocadherin Fat 3"/>
    <property type="match status" value="1"/>
</dbReference>
<dbReference type="PANTHER" id="PTHR24027">
    <property type="entry name" value="CADHERIN-23"/>
    <property type="match status" value="1"/>
</dbReference>
<dbReference type="GO" id="GO:0016339">
    <property type="term" value="P:calcium-dependent cell-cell adhesion via plasma membrane cell adhesion molecules"/>
    <property type="evidence" value="ECO:0007669"/>
    <property type="project" value="TreeGrafter"/>
</dbReference>
<dbReference type="FunFam" id="2.10.25.10:FF:000066">
    <property type="entry name" value="FAT atypical cadherin 4"/>
    <property type="match status" value="1"/>
</dbReference>
<dbReference type="PROSITE" id="PS50268">
    <property type="entry name" value="CADHERIN_2"/>
    <property type="match status" value="29"/>
</dbReference>
<feature type="domain" description="Cadherin" evidence="20">
    <location>
        <begin position="581"/>
        <end position="685"/>
    </location>
</feature>
<feature type="domain" description="Cadherin" evidence="20">
    <location>
        <begin position="686"/>
        <end position="787"/>
    </location>
</feature>
<dbReference type="SUPFAM" id="SSF49899">
    <property type="entry name" value="Concanavalin A-like lectins/glucanases"/>
    <property type="match status" value="2"/>
</dbReference>
<feature type="transmembrane region" description="Helical" evidence="16">
    <location>
        <begin position="4395"/>
        <end position="4417"/>
    </location>
</feature>
<feature type="disulfide bond" evidence="15">
    <location>
        <begin position="3911"/>
        <end position="3920"/>
    </location>
</feature>
<evidence type="ECO:0000256" key="15">
    <source>
        <dbReference type="PROSITE-ProRule" id="PRU00076"/>
    </source>
</evidence>
<organism evidence="21 22">
    <name type="scientific">Trichuris suis</name>
    <name type="common">pig whipworm</name>
    <dbReference type="NCBI Taxonomy" id="68888"/>
    <lineage>
        <taxon>Eukaryota</taxon>
        <taxon>Metazoa</taxon>
        <taxon>Ecdysozoa</taxon>
        <taxon>Nematoda</taxon>
        <taxon>Enoplea</taxon>
        <taxon>Dorylaimia</taxon>
        <taxon>Trichinellida</taxon>
        <taxon>Trichuridae</taxon>
        <taxon>Trichuris</taxon>
    </lineage>
</organism>
<keyword evidence="12 15" id="KW-1015">Disulfide bond</keyword>
<dbReference type="InterPro" id="IPR001881">
    <property type="entry name" value="EGF-like_Ca-bd_dom"/>
</dbReference>
<keyword evidence="5" id="KW-0479">Metal-binding</keyword>
<dbReference type="PROSITE" id="PS01186">
    <property type="entry name" value="EGF_2"/>
    <property type="match status" value="2"/>
</dbReference>
<feature type="domain" description="Cadherin" evidence="20">
    <location>
        <begin position="3466"/>
        <end position="3570"/>
    </location>
</feature>
<dbReference type="EMBL" id="KL363188">
    <property type="protein sequence ID" value="KFD57463.1"/>
    <property type="molecule type" value="Genomic_DNA"/>
</dbReference>
<evidence type="ECO:0000256" key="6">
    <source>
        <dbReference type="ARBA" id="ARBA00022729"/>
    </source>
</evidence>
<dbReference type="InterPro" id="IPR020894">
    <property type="entry name" value="Cadherin_CS"/>
</dbReference>
<feature type="signal peptide" evidence="17">
    <location>
        <begin position="1"/>
        <end position="25"/>
    </location>
</feature>
<feature type="domain" description="Cadherin" evidence="20">
    <location>
        <begin position="2640"/>
        <end position="2744"/>
    </location>
</feature>
<dbReference type="InterPro" id="IPR039808">
    <property type="entry name" value="Cadherin"/>
</dbReference>
<dbReference type="Proteomes" id="UP000030764">
    <property type="component" value="Unassembled WGS sequence"/>
</dbReference>
<feature type="domain" description="Cadherin" evidence="20">
    <location>
        <begin position="2536"/>
        <end position="2639"/>
    </location>
</feature>
<evidence type="ECO:0000256" key="5">
    <source>
        <dbReference type="ARBA" id="ARBA00022723"/>
    </source>
</evidence>
<dbReference type="FunFam" id="2.60.40.60:FF:000037">
    <property type="entry name" value="FAT atypical cadherin 1"/>
    <property type="match status" value="1"/>
</dbReference>
<evidence type="ECO:0000259" key="18">
    <source>
        <dbReference type="PROSITE" id="PS50025"/>
    </source>
</evidence>
<feature type="domain" description="Cadherin" evidence="20">
    <location>
        <begin position="2223"/>
        <end position="2328"/>
    </location>
</feature>
<dbReference type="InterPro" id="IPR001791">
    <property type="entry name" value="Laminin_G"/>
</dbReference>
<feature type="domain" description="EGF-like" evidence="19">
    <location>
        <begin position="3811"/>
        <end position="3844"/>
    </location>
</feature>
<evidence type="ECO:0000259" key="19">
    <source>
        <dbReference type="PROSITE" id="PS50026"/>
    </source>
</evidence>
<evidence type="ECO:0000256" key="1">
    <source>
        <dbReference type="ARBA" id="ARBA00004251"/>
    </source>
</evidence>
<feature type="domain" description="Cadherin" evidence="20">
    <location>
        <begin position="788"/>
        <end position="891"/>
    </location>
</feature>
<dbReference type="SMART" id="SM00181">
    <property type="entry name" value="EGF"/>
    <property type="match status" value="5"/>
</dbReference>
<dbReference type="FunFam" id="2.60.40.60:FF:000092">
    <property type="entry name" value="Protocadherin 8"/>
    <property type="match status" value="1"/>
</dbReference>
<dbReference type="PANTHER" id="PTHR24027:SF438">
    <property type="entry name" value="CADHERIN 23"/>
    <property type="match status" value="1"/>
</dbReference>
<evidence type="ECO:0000256" key="2">
    <source>
        <dbReference type="ARBA" id="ARBA00022475"/>
    </source>
</evidence>
<dbReference type="PROSITE" id="PS50025">
    <property type="entry name" value="LAM_G_DOMAIN"/>
    <property type="match status" value="2"/>
</dbReference>
<feature type="chain" id="PRO_5001795290" description="Cadherin domain protein" evidence="17">
    <location>
        <begin position="26"/>
        <end position="4559"/>
    </location>
</feature>
<keyword evidence="11 16" id="KW-0472">Membrane</keyword>
<dbReference type="InterPro" id="IPR000742">
    <property type="entry name" value="EGF"/>
</dbReference>
<protein>
    <recommendedName>
        <fullName evidence="23">Cadherin domain protein</fullName>
    </recommendedName>
</protein>
<feature type="domain" description="Cadherin" evidence="20">
    <location>
        <begin position="478"/>
        <end position="580"/>
    </location>
</feature>
<dbReference type="GO" id="GO:0005509">
    <property type="term" value="F:calcium ion binding"/>
    <property type="evidence" value="ECO:0007669"/>
    <property type="project" value="UniProtKB-UniRule"/>
</dbReference>
<evidence type="ECO:0000256" key="17">
    <source>
        <dbReference type="SAM" id="SignalP"/>
    </source>
</evidence>
<evidence type="ECO:0008006" key="23">
    <source>
        <dbReference type="Google" id="ProtNLM"/>
    </source>
</evidence>
<feature type="domain" description="Laminin G" evidence="18">
    <location>
        <begin position="3922"/>
        <end position="4123"/>
    </location>
</feature>
<dbReference type="CDD" id="cd11304">
    <property type="entry name" value="Cadherin_repeat"/>
    <property type="match status" value="31"/>
</dbReference>
<feature type="domain" description="EGF-like" evidence="19">
    <location>
        <begin position="4113"/>
        <end position="4150"/>
    </location>
</feature>
<feature type="domain" description="EGF-like" evidence="19">
    <location>
        <begin position="3846"/>
        <end position="3883"/>
    </location>
</feature>
<dbReference type="CDD" id="cd00054">
    <property type="entry name" value="EGF_CA"/>
    <property type="match status" value="5"/>
</dbReference>
<accession>A0A085MJR7</accession>
<dbReference type="FunFam" id="2.60.40.60:FF:000123">
    <property type="entry name" value="Protocadherin beta 4"/>
    <property type="match status" value="1"/>
</dbReference>
<feature type="domain" description="EGF-like" evidence="19">
    <location>
        <begin position="3751"/>
        <end position="3809"/>
    </location>
</feature>
<keyword evidence="13" id="KW-0325">Glycoprotein</keyword>
<dbReference type="SUPFAM" id="SSF49313">
    <property type="entry name" value="Cadherin-like"/>
    <property type="match status" value="29"/>
</dbReference>
<evidence type="ECO:0000313" key="22">
    <source>
        <dbReference type="Proteomes" id="UP000030764"/>
    </source>
</evidence>
<dbReference type="GO" id="GO:0005912">
    <property type="term" value="C:adherens junction"/>
    <property type="evidence" value="ECO:0007669"/>
    <property type="project" value="TreeGrafter"/>
</dbReference>
<dbReference type="CDD" id="cd00110">
    <property type="entry name" value="LamG"/>
    <property type="match status" value="2"/>
</dbReference>
<dbReference type="InterPro" id="IPR018097">
    <property type="entry name" value="EGF_Ca-bd_CS"/>
</dbReference>
<dbReference type="InterPro" id="IPR015919">
    <property type="entry name" value="Cadherin-like_sf"/>
</dbReference>
<evidence type="ECO:0000256" key="8">
    <source>
        <dbReference type="ARBA" id="ARBA00022837"/>
    </source>
</evidence>
<feature type="domain" description="Cadherin" evidence="20">
    <location>
        <begin position="72"/>
        <end position="138"/>
    </location>
</feature>
<feature type="domain" description="Cadherin" evidence="20">
    <location>
        <begin position="1711"/>
        <end position="1808"/>
    </location>
</feature>
<comment type="subcellular location">
    <subcellularLocation>
        <location evidence="1">Cell membrane</location>
        <topology evidence="1">Single-pass type I membrane protein</topology>
    </subcellularLocation>
</comment>
<dbReference type="GO" id="GO:0045296">
    <property type="term" value="F:cadherin binding"/>
    <property type="evidence" value="ECO:0007669"/>
    <property type="project" value="TreeGrafter"/>
</dbReference>
<feature type="domain" description="Cadherin" evidence="20">
    <location>
        <begin position="2744"/>
        <end position="2842"/>
    </location>
</feature>
<feature type="domain" description="Cadherin" evidence="20">
    <location>
        <begin position="892"/>
        <end position="995"/>
    </location>
</feature>
<sequence length="4559" mass="503661">MRSSMWIALICYLLLLAWSIGALKATVEEHIEFNVVEGGYTASPFKVIQFFRLGTPARAVVGRIRKLDGYQYRLSEANPYFDFDPTAGEIRTLMELDRELLPEGSNDEIELIILGSSPTYFITAKIRVLDMNDNAPAFPFAYQNVSLPESAKVGTKLVLIGATDPDAGANGSIVGYNITSGDVECCEIPSYPIANGSGSAVLLLQLRERLDRERKDLYILNVSATDGGSPPLIGYTTVFLNVLDANDNAPVFERSHYSMEVSEILPAGSKVIQVKATDADLDENARISYRIYNDHEQQFLINEMDGWISTTRKLSCPERTCYDVGNCSHRCTFTVEAVDHGQPPQRGRAFVDVLLLDENDHPPEISFRFRPAGSSYAIIDDEKPLGSVVALVSIVDLDQADNGRTETEITDGNELGNFRLDSSRGYSVLRVNGSLASHAQQWYNLTIRVRDLGRTSKSTQKVLCIFVKKVRSQPPAFSSTLYRATLAEDAPVGSYVADVLATLSGGQAVAYAILSGDEPTRWFRIDEYTGLITTMQPLDFEFKRKLTLLVGAKGREPGMEQSTVVVEVDVLDVNDNAPRFLADSLKVKVSESVPAGSCIGHIRATDADEGPNGSVRYYMCDESMNQGFLVSPATGALFVAKGIDREEREKWTLCVEARDLGQPSLKTKANLHIQVLDVNDNAPKFYPHFYAANLLTFDPPGKLTASVKAVDPDLGPNGTVVYFFLDVPQGAFDMNSTTGQIFLRRWPASRSELTMLIGCEDGAGKVSSNNATVVVRMIGSMEVSPRFTRDRYEFRLMEDYGGQLSAGRSVGSVTAVDFDSTSQVQYRIVDGDPDMVFEIGPYSGEIRSRKQLDFETASAYRLTVLAMGKQAATDVSVNIYLEDLNDNAPAFKYSFFGVSINDRHPAGYPLLYGSASDADSRSNAAITYRLESSQNDDFIGVHATSGLISLKRAGRFVLPGEYNFTLWAMDSGTPPLNSSTLLSVRVCHQEDQPKMVRMHLDIPEDTPVNKVVHTLAGGNFSAEHVTIDNELFGVFPDGRIYVKRKLDYEVQNFQKLRVRSERTLTDLDIAIVDVNDNAPTFIKSTFRFSIEENQPPLTYVGTVMAQDPDAELNGAVRYRMIHPDDRLFSVNPITGDLVSLAPLDREELQRITRNALVTFGVEAYDLGHPKALKSQCRVVVEVTDQNDHAPQFTLDMYTAIMLESKELGSEVLRISARDEDAGVNGLVRFHMDAGDLDGRFELDEATGQLTLLKELDREDRAVYRLKFRATDCGTPPLSSYAWATIVVLDVNDNPPRFTSNFTAVEVPEDTALGSCVFQAKAKDLDGMNFGTVSYSFPTGLISGPFQLDRSSGCLTLIKPLDFEKVRNYSVIIVASDGGSPSLSSSTEVHLLVTDVNDNAPIFKTRTLVGQVDPDVQPGTKVLTIAANDADSGLSGLLRFSILHQYPDGMFKIDPTSGVISTRLQLDNAWTDSYKLLVQVEDQARPSSLRKSTRRLATIALREPANSADRFYDVQSLILPSMPRAGQLVGRIRKDYAATLEMAPNSTHLPFAITSQGAVYLKSHIPRPRPVYTVWLKAKDHENRSFDARVHLLWNGPRSEEFQFEKATYFFRLSRLAPLGTEVGYISLRGGRFAAGVQYFIVNADRELAVGLDENSGRLTVVKRMKGDGQENFLITVVAVSADALDAGQSPMAECMVNISIYAKSEAILQLSEDFYRLQIVESAPPGSVVGTVGCTKTQCGDEIRYSLTDCEKEFAIHPKTGTISTKTSFDRRSQDFYMCIVRLESDDKFVSAPIEVTVVDVNNHRPKFDNETYLFRLNGQFIRGQLIGRMHAVDEDFGANAVISYGLNQSQKSSSFVHLDPNTGLLYVKSFWNVNRVPLLKFEVQVTDGGEPPLNGSSQVVIVVEKTDGLPDFEFPLYEIAVYENASTEDALQSLHLISGREHQYFYHIVHGDPEEQFWVSRTAVLYLNKPLDREKRHVHHLTVVAHDQPSLEKSSYSVSTTVSVEVLDINDNAPIFTSPSVFVADHQSLPGTIVGQVKAVDPDKGLNGHVRYIVDPSSGGEFSLDPLRGILKVNSALNESQSTEYNLTIWAFDHGQPTMNSSMDIRILIIGYSVNQMNIEVKQNRATISESTSPGTVVLSFGMNGSQDAAFWISPGRYQGDFVMTQTGDVLVGRRLSYERQKIYQLELNARNGHTFNEANTMSFQATIEVMDENNNAPVFLENPVYLDAVENMIPEGQSAVLGYLKAVDSDSGQNARITYSIVGGNGSVFEVDPTTGEIRLLQLLDREEKANYTLLVQATDAGFPALSSIAHVFVNVIDLNDNAPVFVEPYYHSEIVENRMPGAVLLQLVATDADEGANGLVVYRLFDSNVPFAVDRETGILTTTEPLDREQKSTWILRAVAEDCGPNSLTSESVEIRIAVLDENDNSPLFGNMRQNIYVMNSLRAGDFVYAIDASDADDGPNGRLKYSLSEDGDGHQFKINSTTGVITATSYLSMSDSYRVGIRVTDEGQPEREAFLSLQLITCPPSEFPLFQNEEEQFYTVSEDDHNAHIGSIEARSPKQAPFNRIRYSIAAGNDGAAFRVDSESGDLFSTEKLDYELRNHYELVLAAMDSDNPQLESFTVVNVRLTDVNDNAPTFDRTVYRAMILEEEPAPMPVVQVHAADKDSGSNGRIVYSLGPNESLVTFDIDSQTGLITTMQSLDREKASCYRLFVTATDGGEPQLSSEAVVLVVVEDKNDSPPRFAHLFSAAVREDAPVGSYVTQVTSMDADMNSNNTYQISMDQNGIFSVDPLTGVVTLAGRLDREACPVHRLSLAVLDGVWRVETTLTVMVEDVNDNAPIFSKPSYNFFISELDSIPAVIGKVQATDKDEGLNAYINYRLLTSSPLFSVHPITGEISLRRALIHPSEAQGIGELSFDVIAMDSGQPAMFNVTKVVVHILPRGHKAIWFVNLEKPVPVPFNLPPSTLIRRIVVGTYSNSSSVAFHLASSKSFFDLDQRTGWLQSKAMPGTFSMNEEISLQVWAETDDGLRTSSVMRIIFTGRNEHAPEFSLRNYTVVLMDDLQPGSHVFQAHAYDKDIGLDGKVTYSLRCLESDGMCPFSINSEEGNVKLIKPLNREGRASYGMELRATDGGFEPKSATTTLTIIVQNVHDKSPKFGHQKYELILPATQIPSDDILFQFVAKEPENQSNNKLEYSIVGGDAVGLFKLDPTSGHLRMAKAAVGESYGATVTLKVRCSNPTNRLFGEAMLFAHFIADKPAEPVKFSNSTYAYAVSTWSGRSQLLGYFATKMPIRNCEYFVGASAIDQPIKVEAKNGALWVTGAFSDPPVMLDIVAKRATCRHVIDFDTSTVRLSMVQTEEDVGPIFSHTKYSVRLPENATVGSIAISLYPSRSCVRLCKFAILNGNTGGAFAMSGNGDLLVQKELDWETLSRYELLIGASLPGTGQIMGTTVVSIEVEDVNDHAPMLNEPNRVGYVAENDPVGTQVMMLLPYDSDSPRNQGPFFFALINESATMFRIDSRTGILTTTASLDREQCELHKLSVAITDNGNPPKTSIEEVRIFVQDINDETPQEATLTLDVVASQLESFAGIVVPVYPLDFDQSGRYRCKSLQVDSNVMVDNYCMLTIRRLPKMARNFALRLNGNDGKHDSVNYDVLANFEHLDKEAWRNCVTLDVSGIRSDLFRTVLNPLRGAFENEGYSCHLLSVACTDGHCQVLLALQDSLREITPATKSLVMVSELLDKLPSSGKRLDRIDVGLCPLDFCQHGGICVEEVQTSSTYAYYRELDYLLAFPKTTKSYHCMCRIGYAGHQCQHSVDQCFRNPCQNGGTCSDQGVCLCLNGFEGKYCEHDLDECQVSRPCRNNGYCENIPGSYRCVCDQNFSGHHCEHPVDQCSTNPCLNGGTCVARSEGYGCLCKFAYTGGNCEVSSFGFNELSYMELGNLKPGRNEISLEFASIRKNALLLYSSHKGHFLAVDISGGKVRLLHSTLSGERGVATIPKNVTNGLWHRLTLRQMDAKISISVSECDSEQCYVCDSQEGQCTATIRAENNFPMDGDGGDRTLFIGGVDTPYRIASADGRLASPSFVGCLRSLKLNGLPLSARNIRSQSNLIDHCPREDKLVCQGSDICQPGGQCIDRWDRWVCLCKGNFLASSCRQAERSYHFDGGFVIYEVSELVKSQRHFGAFPADAFLMWPDDQLKAHQRNLPPRWLNIEFKTHQQDGVIFFASSGASFTLIDIVNGSVRYTSRTDDLRTVQMTLIDGPLVSDGQWHMVSLASYDGDQLIEFRIDDYGKDAKVFAHLHDFFGVKLTSFSVGGTRNVLKVQGVRLSNFVGCIRRFILNGELQPWHPADLSSLLRVREARRIHQGDLCGQDDSVACTETSCTTTTKESRFRKQLQENTGLVIALIFTVCLAFSALGTLWFFRRYNSCSLSRKKRVSIGVESRLSSLSALANGSLSMDKVKQLGGGSDLYSDHAIKYPMTNGPDVFSTLPALARNGLSVDIMKYLSGTADEESNSQSETCTVHSGPHYDNPLMCDFCSTFPWRLSDEQSDRQRSLSTSEELGCC</sequence>
<dbReference type="FunFam" id="2.60.40.60:FF:000020">
    <property type="entry name" value="Dachsous cadherin-related 1b"/>
    <property type="match status" value="7"/>
</dbReference>
<dbReference type="PROSITE" id="PS00022">
    <property type="entry name" value="EGF_1"/>
    <property type="match status" value="4"/>
</dbReference>
<evidence type="ECO:0000256" key="11">
    <source>
        <dbReference type="ARBA" id="ARBA00023136"/>
    </source>
</evidence>
<evidence type="ECO:0000259" key="20">
    <source>
        <dbReference type="PROSITE" id="PS50268"/>
    </source>
</evidence>
<feature type="domain" description="Cadherin" evidence="20">
    <location>
        <begin position="2329"/>
        <end position="2432"/>
    </location>
</feature>
<comment type="caution">
    <text evidence="15">Lacks conserved residue(s) required for the propagation of feature annotation.</text>
</comment>
<feature type="domain" description="Cadherin" evidence="20">
    <location>
        <begin position="1082"/>
        <end position="1192"/>
    </location>
</feature>
<dbReference type="PROSITE" id="PS00232">
    <property type="entry name" value="CADHERIN_1"/>
    <property type="match status" value="12"/>
</dbReference>
<keyword evidence="2" id="KW-1003">Cell membrane</keyword>
<keyword evidence="4 16" id="KW-0812">Transmembrane</keyword>
<dbReference type="InterPro" id="IPR000152">
    <property type="entry name" value="EGF-type_Asp/Asn_hydroxyl_site"/>
</dbReference>
<keyword evidence="22" id="KW-1185">Reference proteome</keyword>
<dbReference type="SUPFAM" id="SSF57196">
    <property type="entry name" value="EGF/Laminin"/>
    <property type="match status" value="2"/>
</dbReference>
<dbReference type="GO" id="GO:0007156">
    <property type="term" value="P:homophilic cell adhesion via plasma membrane adhesion molecules"/>
    <property type="evidence" value="ECO:0007669"/>
    <property type="project" value="InterPro"/>
</dbReference>
<feature type="domain" description="Cadherin" evidence="20">
    <location>
        <begin position="3050"/>
        <end position="3156"/>
    </location>
</feature>
<dbReference type="GO" id="GO:0034332">
    <property type="term" value="P:adherens junction organization"/>
    <property type="evidence" value="ECO:0007669"/>
    <property type="project" value="TreeGrafter"/>
</dbReference>
<keyword evidence="3 15" id="KW-0245">EGF-like domain</keyword>
<feature type="domain" description="Cadherin" evidence="20">
    <location>
        <begin position="2441"/>
        <end position="2534"/>
    </location>
</feature>
<feature type="domain" description="Cadherin" evidence="20">
    <location>
        <begin position="253"/>
        <end position="365"/>
    </location>
</feature>
<feature type="domain" description="Cadherin" evidence="20">
    <location>
        <begin position="2140"/>
        <end position="2221"/>
    </location>
</feature>